<evidence type="ECO:0000256" key="3">
    <source>
        <dbReference type="ARBA" id="ARBA00012333"/>
    </source>
</evidence>
<keyword evidence="6 13" id="KW-0808">Transferase</keyword>
<dbReference type="InterPro" id="IPR013747">
    <property type="entry name" value="ACP_syn_III_C"/>
</dbReference>
<dbReference type="SUPFAM" id="SSF53901">
    <property type="entry name" value="Thiolase-like"/>
    <property type="match status" value="1"/>
</dbReference>
<dbReference type="GO" id="GO:0044550">
    <property type="term" value="P:secondary metabolite biosynthetic process"/>
    <property type="evidence" value="ECO:0007669"/>
    <property type="project" value="TreeGrafter"/>
</dbReference>
<feature type="domain" description="Beta-ketoacyl-[acyl-carrier-protein] synthase III C-terminal" evidence="11">
    <location>
        <begin position="244"/>
        <end position="331"/>
    </location>
</feature>
<keyword evidence="7" id="KW-0276">Fatty acid metabolism</keyword>
<keyword evidence="8" id="KW-0443">Lipid metabolism</keyword>
<proteinExistence type="inferred from homology"/>
<evidence type="ECO:0000256" key="4">
    <source>
        <dbReference type="ARBA" id="ARBA00022490"/>
    </source>
</evidence>
<dbReference type="GO" id="GO:0033818">
    <property type="term" value="F:beta-ketoacyl-acyl-carrier-protein synthase III activity"/>
    <property type="evidence" value="ECO:0007669"/>
    <property type="project" value="UniProtKB-EC"/>
</dbReference>
<dbReference type="HAMAP" id="MF_01815">
    <property type="entry name" value="FabH"/>
    <property type="match status" value="1"/>
</dbReference>
<dbReference type="InterPro" id="IPR013751">
    <property type="entry name" value="ACP_syn_III_N"/>
</dbReference>
<comment type="pathway">
    <text evidence="1">Lipid metabolism; fatty acid biosynthesis.</text>
</comment>
<evidence type="ECO:0000259" key="11">
    <source>
        <dbReference type="Pfam" id="PF08541"/>
    </source>
</evidence>
<name>A0A1W1EEI0_9ZZZZ</name>
<dbReference type="EMBL" id="FPKX01000052">
    <property type="protein sequence ID" value="SFZ98467.1"/>
    <property type="molecule type" value="Genomic_DNA"/>
</dbReference>
<reference evidence="13" key="1">
    <citation type="submission" date="2016-10" db="EMBL/GenBank/DDBJ databases">
        <authorList>
            <person name="de Groot N.N."/>
        </authorList>
    </citation>
    <scope>NUCLEOTIDE SEQUENCE</scope>
</reference>
<gene>
    <name evidence="13" type="ORF">MNB_SV-5-193</name>
</gene>
<dbReference type="InterPro" id="IPR004655">
    <property type="entry name" value="FabH"/>
</dbReference>
<sequence length="339" mass="36438">MSVTKPIYATFKSIGSYVPEKVLTNKDLEKMIDTTDEWIVKRTGISERRIAAKDEYTSDMGAKAANIAIERAGIDKEDIDLVICATVTPDYFNMPSTACVISDKIGIHNVQAFDISAACSGFVYLLTLAQAFIESGMKKNILLVGAEKFSSIVDYTDRGTCILFGDGAGAAIISAGTKKEEGFVDTHASADGSYADFLVTPAPGAINPVSQKVIDQGLNFVQMKGNETFKLAVKTLTNDVKDILKKNNVKAEDVPHFIPHQANYRIIKAVGDALKMSEEQVVVTVGKYGNTSAASIPMAINDAWESGKIQNGDLMLLDTFGGGLTWASALLPFSGKARV</sequence>
<dbReference type="GO" id="GO:0004315">
    <property type="term" value="F:3-oxoacyl-[acyl-carrier-protein] synthase activity"/>
    <property type="evidence" value="ECO:0007669"/>
    <property type="project" value="InterPro"/>
</dbReference>
<organism evidence="13">
    <name type="scientific">hydrothermal vent metagenome</name>
    <dbReference type="NCBI Taxonomy" id="652676"/>
    <lineage>
        <taxon>unclassified sequences</taxon>
        <taxon>metagenomes</taxon>
        <taxon>ecological metagenomes</taxon>
    </lineage>
</organism>
<evidence type="ECO:0000256" key="6">
    <source>
        <dbReference type="ARBA" id="ARBA00022679"/>
    </source>
</evidence>
<evidence type="ECO:0000256" key="7">
    <source>
        <dbReference type="ARBA" id="ARBA00022832"/>
    </source>
</evidence>
<dbReference type="EC" id="2.3.1.180" evidence="3"/>
<dbReference type="Gene3D" id="3.40.47.10">
    <property type="match status" value="1"/>
</dbReference>
<evidence type="ECO:0000256" key="9">
    <source>
        <dbReference type="ARBA" id="ARBA00023160"/>
    </source>
</evidence>
<feature type="domain" description="Beta-ketoacyl-[acyl-carrier-protein] synthase III N-terminal" evidence="12">
    <location>
        <begin position="113"/>
        <end position="192"/>
    </location>
</feature>
<evidence type="ECO:0000256" key="8">
    <source>
        <dbReference type="ARBA" id="ARBA00023098"/>
    </source>
</evidence>
<accession>A0A1W1EEI0</accession>
<keyword evidence="4" id="KW-0963">Cytoplasm</keyword>
<evidence type="ECO:0000313" key="13">
    <source>
        <dbReference type="EMBL" id="SFZ98467.1"/>
    </source>
</evidence>
<dbReference type="CDD" id="cd00830">
    <property type="entry name" value="KAS_III"/>
    <property type="match status" value="1"/>
</dbReference>
<keyword evidence="10 13" id="KW-0012">Acyltransferase</keyword>
<evidence type="ECO:0000256" key="2">
    <source>
        <dbReference type="ARBA" id="ARBA00008642"/>
    </source>
</evidence>
<protein>
    <recommendedName>
        <fullName evidence="3">beta-ketoacyl-[acyl-carrier-protein] synthase III</fullName>
        <ecNumber evidence="3">2.3.1.180</ecNumber>
    </recommendedName>
</protein>
<dbReference type="InterPro" id="IPR016039">
    <property type="entry name" value="Thiolase-like"/>
</dbReference>
<dbReference type="Pfam" id="PF08545">
    <property type="entry name" value="ACP_syn_III"/>
    <property type="match status" value="1"/>
</dbReference>
<evidence type="ECO:0000256" key="10">
    <source>
        <dbReference type="ARBA" id="ARBA00023315"/>
    </source>
</evidence>
<dbReference type="NCBIfam" id="TIGR00747">
    <property type="entry name" value="fabH"/>
    <property type="match status" value="1"/>
</dbReference>
<dbReference type="PANTHER" id="PTHR34069">
    <property type="entry name" value="3-OXOACYL-[ACYL-CARRIER-PROTEIN] SYNTHASE 3"/>
    <property type="match status" value="1"/>
</dbReference>
<dbReference type="GO" id="GO:0006633">
    <property type="term" value="P:fatty acid biosynthetic process"/>
    <property type="evidence" value="ECO:0007669"/>
    <property type="project" value="UniProtKB-KW"/>
</dbReference>
<evidence type="ECO:0000259" key="12">
    <source>
        <dbReference type="Pfam" id="PF08545"/>
    </source>
</evidence>
<comment type="similarity">
    <text evidence="2">Belongs to the thiolase-like superfamily. FabH family.</text>
</comment>
<keyword evidence="9" id="KW-0275">Fatty acid biosynthesis</keyword>
<dbReference type="NCBIfam" id="NF006829">
    <property type="entry name" value="PRK09352.1"/>
    <property type="match status" value="1"/>
</dbReference>
<dbReference type="PANTHER" id="PTHR34069:SF2">
    <property type="entry name" value="BETA-KETOACYL-[ACYL-CARRIER-PROTEIN] SYNTHASE III"/>
    <property type="match status" value="1"/>
</dbReference>
<dbReference type="FunFam" id="3.40.47.10:FF:000004">
    <property type="entry name" value="3-oxoacyl-[acyl-carrier-protein] synthase 3"/>
    <property type="match status" value="1"/>
</dbReference>
<evidence type="ECO:0000256" key="1">
    <source>
        <dbReference type="ARBA" id="ARBA00005194"/>
    </source>
</evidence>
<dbReference type="AlphaFoldDB" id="A0A1W1EEI0"/>
<dbReference type="Pfam" id="PF08541">
    <property type="entry name" value="ACP_syn_III_C"/>
    <property type="match status" value="1"/>
</dbReference>
<evidence type="ECO:0000256" key="5">
    <source>
        <dbReference type="ARBA" id="ARBA00022516"/>
    </source>
</evidence>
<keyword evidence="5" id="KW-0444">Lipid biosynthesis</keyword>